<protein>
    <submittedName>
        <fullName evidence="2">Uncharacterized protein</fullName>
    </submittedName>
</protein>
<evidence type="ECO:0000313" key="3">
    <source>
        <dbReference type="Proteomes" id="UP000719766"/>
    </source>
</evidence>
<keyword evidence="3" id="KW-1185">Reference proteome</keyword>
<accession>A0A9P7DU08</accession>
<dbReference type="OrthoDB" id="3246731at2759"/>
<reference evidence="2" key="1">
    <citation type="journal article" date="2020" name="New Phytol.">
        <title>Comparative genomics reveals dynamic genome evolution in host specialist ectomycorrhizal fungi.</title>
        <authorList>
            <person name="Lofgren L.A."/>
            <person name="Nguyen N.H."/>
            <person name="Vilgalys R."/>
            <person name="Ruytinx J."/>
            <person name="Liao H.L."/>
            <person name="Branco S."/>
            <person name="Kuo A."/>
            <person name="LaButti K."/>
            <person name="Lipzen A."/>
            <person name="Andreopoulos W."/>
            <person name="Pangilinan J."/>
            <person name="Riley R."/>
            <person name="Hundley H."/>
            <person name="Na H."/>
            <person name="Barry K."/>
            <person name="Grigoriev I.V."/>
            <person name="Stajich J.E."/>
            <person name="Kennedy P.G."/>
        </authorList>
    </citation>
    <scope>NUCLEOTIDE SEQUENCE</scope>
    <source>
        <strain evidence="2">S12</strain>
    </source>
</reference>
<evidence type="ECO:0000313" key="2">
    <source>
        <dbReference type="EMBL" id="KAG1802906.1"/>
    </source>
</evidence>
<feature type="signal peptide" evidence="1">
    <location>
        <begin position="1"/>
        <end position="24"/>
    </location>
</feature>
<comment type="caution">
    <text evidence="2">The sequence shown here is derived from an EMBL/GenBank/DDBJ whole genome shotgun (WGS) entry which is preliminary data.</text>
</comment>
<dbReference type="RefSeq" id="XP_041165803.1">
    <property type="nucleotide sequence ID" value="XM_041304828.1"/>
</dbReference>
<name>A0A9P7DU08_9AGAM</name>
<organism evidence="2 3">
    <name type="scientific">Suillus plorans</name>
    <dbReference type="NCBI Taxonomy" id="116603"/>
    <lineage>
        <taxon>Eukaryota</taxon>
        <taxon>Fungi</taxon>
        <taxon>Dikarya</taxon>
        <taxon>Basidiomycota</taxon>
        <taxon>Agaricomycotina</taxon>
        <taxon>Agaricomycetes</taxon>
        <taxon>Agaricomycetidae</taxon>
        <taxon>Boletales</taxon>
        <taxon>Suillineae</taxon>
        <taxon>Suillaceae</taxon>
        <taxon>Suillus</taxon>
    </lineage>
</organism>
<feature type="chain" id="PRO_5040153540" evidence="1">
    <location>
        <begin position="25"/>
        <end position="422"/>
    </location>
</feature>
<keyword evidence="1" id="KW-0732">Signal</keyword>
<evidence type="ECO:0000256" key="1">
    <source>
        <dbReference type="SAM" id="SignalP"/>
    </source>
</evidence>
<dbReference type="EMBL" id="JABBWE010000005">
    <property type="protein sequence ID" value="KAG1802906.1"/>
    <property type="molecule type" value="Genomic_DNA"/>
</dbReference>
<sequence length="422" mass="48081">MTPPAIVKCFSSLLLRLEWKLADATPLRLVLDSGFMQELPTIDFDPHLEDLHPSLGNLDHVRRLINVMRMDHFPHGTGFDGAKLLVDQQKMLPLERQYIRCAETHDIPNADSSFRLVICMTSRMSQHLLSSKRLSIDTSFKRVRGWQEFEIESWDDGHMRSMVSARAMTTSQTAEAHLILFRRIFEIATQDTGVPVAFRHIHGFGIESIIADGHRGQAKGLGMYCVEVSQGQSKFCIFEPHRRICDLDPYGHLHRFYRLCITHFKRNILALCSQVSKNVYNAMLSLASAEAHPNIQTTLSIIRRGGKKAQAWLKDKESSKFALPAIYWPMSLIPIAIWKASPTTTNGNEQAHRNINRDGINLTLLAGIMHGYQYDVRAASSIDLHIMHGINTRDNESTHLYRAKRSVSRQSKHKVNIFNSIY</sequence>
<dbReference type="GeneID" id="64598592"/>
<dbReference type="AlphaFoldDB" id="A0A9P7DU08"/>
<proteinExistence type="predicted"/>
<gene>
    <name evidence="2" type="ORF">HD556DRAFT_1429624</name>
</gene>
<dbReference type="Proteomes" id="UP000719766">
    <property type="component" value="Unassembled WGS sequence"/>
</dbReference>